<keyword evidence="3" id="KW-0285">Flavoprotein</keyword>
<dbReference type="RefSeq" id="WP_244299836.1">
    <property type="nucleotide sequence ID" value="NZ_AP019791.1"/>
</dbReference>
<evidence type="ECO:0000256" key="4">
    <source>
        <dbReference type="ARBA" id="ARBA00022827"/>
    </source>
</evidence>
<dbReference type="InterPro" id="IPR023753">
    <property type="entry name" value="FAD/NAD-binding_dom"/>
</dbReference>
<keyword evidence="6" id="KW-0520">NAD</keyword>
<evidence type="ECO:0000256" key="3">
    <source>
        <dbReference type="ARBA" id="ARBA00022630"/>
    </source>
</evidence>
<evidence type="ECO:0000313" key="10">
    <source>
        <dbReference type="Proteomes" id="UP000318065"/>
    </source>
</evidence>
<protein>
    <recommendedName>
        <fullName evidence="2">NADH:ubiquinone reductase (non-electrogenic)</fullName>
        <ecNumber evidence="2">1.6.5.9</ecNumber>
    </recommendedName>
</protein>
<accession>A0A510HJ28</accession>
<name>A0A510HJ28_9ACTN</name>
<evidence type="ECO:0000256" key="5">
    <source>
        <dbReference type="ARBA" id="ARBA00023002"/>
    </source>
</evidence>
<dbReference type="SUPFAM" id="SSF51905">
    <property type="entry name" value="FAD/NAD(P)-binding domain"/>
    <property type="match status" value="2"/>
</dbReference>
<evidence type="ECO:0000256" key="6">
    <source>
        <dbReference type="ARBA" id="ARBA00023027"/>
    </source>
</evidence>
<evidence type="ECO:0000256" key="1">
    <source>
        <dbReference type="ARBA" id="ARBA00005272"/>
    </source>
</evidence>
<dbReference type="PRINTS" id="PR00411">
    <property type="entry name" value="PNDRDTASEI"/>
</dbReference>
<dbReference type="EC" id="1.6.5.9" evidence="2"/>
<dbReference type="PANTHER" id="PTHR43706:SF47">
    <property type="entry name" value="EXTERNAL NADH-UBIQUINONE OXIDOREDUCTASE 1, MITOCHONDRIAL-RELATED"/>
    <property type="match status" value="1"/>
</dbReference>
<evidence type="ECO:0000256" key="2">
    <source>
        <dbReference type="ARBA" id="ARBA00012637"/>
    </source>
</evidence>
<dbReference type="AlphaFoldDB" id="A0A510HJ28"/>
<feature type="domain" description="FAD/NAD(P)-binding" evidence="8">
    <location>
        <begin position="44"/>
        <end position="368"/>
    </location>
</feature>
<evidence type="ECO:0000256" key="7">
    <source>
        <dbReference type="ARBA" id="ARBA00047599"/>
    </source>
</evidence>
<dbReference type="InterPro" id="IPR045024">
    <property type="entry name" value="NDH-2"/>
</dbReference>
<keyword evidence="4" id="KW-0274">FAD</keyword>
<dbReference type="PRINTS" id="PR00368">
    <property type="entry name" value="FADPNR"/>
</dbReference>
<keyword evidence="5" id="KW-0560">Oxidoreductase</keyword>
<dbReference type="Gene3D" id="3.50.50.100">
    <property type="match status" value="1"/>
</dbReference>
<evidence type="ECO:0000259" key="8">
    <source>
        <dbReference type="Pfam" id="PF07992"/>
    </source>
</evidence>
<evidence type="ECO:0000313" key="9">
    <source>
        <dbReference type="EMBL" id="BBL78673.1"/>
    </source>
</evidence>
<organism evidence="9 10">
    <name type="scientific">Rubrobacter xylanophilus</name>
    <dbReference type="NCBI Taxonomy" id="49319"/>
    <lineage>
        <taxon>Bacteria</taxon>
        <taxon>Bacillati</taxon>
        <taxon>Actinomycetota</taxon>
        <taxon>Rubrobacteria</taxon>
        <taxon>Rubrobacterales</taxon>
        <taxon>Rubrobacteraceae</taxon>
        <taxon>Rubrobacter</taxon>
    </lineage>
</organism>
<dbReference type="Proteomes" id="UP000318065">
    <property type="component" value="Chromosome"/>
</dbReference>
<proteinExistence type="inferred from homology"/>
<dbReference type="EMBL" id="AP019791">
    <property type="protein sequence ID" value="BBL78673.1"/>
    <property type="molecule type" value="Genomic_DNA"/>
</dbReference>
<dbReference type="PANTHER" id="PTHR43706">
    <property type="entry name" value="NADH DEHYDROGENASE"/>
    <property type="match status" value="1"/>
</dbReference>
<comment type="similarity">
    <text evidence="1">Belongs to the NADH dehydrogenase family.</text>
</comment>
<keyword evidence="10" id="KW-1185">Reference proteome</keyword>
<reference evidence="9" key="1">
    <citation type="journal article" date="2019" name="Microbiol. Resour. Announc.">
        <title>Complete Genome Sequence of Rubrobacter xylanophilus Strain AA3-22, Isolated from Arima Onsen in Japan.</title>
        <authorList>
            <person name="Tomariguchi N."/>
            <person name="Miyazaki K."/>
        </authorList>
    </citation>
    <scope>NUCLEOTIDE SEQUENCE [LARGE SCALE GENOMIC DNA]</scope>
    <source>
        <strain evidence="9">AA3-22</strain>
    </source>
</reference>
<gene>
    <name evidence="9" type="ORF">RxyAA322_05270</name>
</gene>
<sequence>MNKLARGGLFLGGAALGAMALRRLLNPPPRYAPWEKPRYRDFEKKVLIVGGGFAGYTAAKRLCELVRDRDDVGILVLARENYFTFWPIVPEIVSSDVDAHNVAQPLRRALITAGASFRRAKVRKVAPERNVVVADGDIEFPYDQLIVAVGGQPNFFGIPGVEEHALSMRGLSDAEQIRNQVIERFEEVSLIRGEIPESKLTFVVIGGGATGVEVASQIHTLVHEHLASDYPNIDPNRVRIYLVEALPEILQELDPALRRAARNRLYLQRIEVLTDTLAEEVTADRVRLKGGGEILSENVIWTAGNRPNAVIQSLGLPYDEKNGIKVDEYLRVEGCRNIWAIGDCAAIPDVREEGKVVPPNAQAAVQEGKTVARNVLATLDGREDVLEKFEYKPLGQLVELGGDFAVNEVMGVRFSGFLAALFWRLAYLVRLTSPQSKARVAADWIVGFFLRPAVTQVRGARNESDDPT</sequence>
<dbReference type="InterPro" id="IPR036188">
    <property type="entry name" value="FAD/NAD-bd_sf"/>
</dbReference>
<comment type="catalytic activity">
    <reaction evidence="7">
        <text>a quinone + NADH + H(+) = a quinol + NAD(+)</text>
        <dbReference type="Rhea" id="RHEA:46160"/>
        <dbReference type="ChEBI" id="CHEBI:15378"/>
        <dbReference type="ChEBI" id="CHEBI:24646"/>
        <dbReference type="ChEBI" id="CHEBI:57540"/>
        <dbReference type="ChEBI" id="CHEBI:57945"/>
        <dbReference type="ChEBI" id="CHEBI:132124"/>
        <dbReference type="EC" id="1.6.5.9"/>
    </reaction>
</comment>
<dbReference type="Pfam" id="PF07992">
    <property type="entry name" value="Pyr_redox_2"/>
    <property type="match status" value="1"/>
</dbReference>
<dbReference type="GO" id="GO:0050136">
    <property type="term" value="F:NADH dehydrogenase (quinone) (non-electrogenic) activity"/>
    <property type="evidence" value="ECO:0007669"/>
    <property type="project" value="UniProtKB-EC"/>
</dbReference>